<dbReference type="EC" id="2.7.11.1" evidence="2"/>
<keyword evidence="4" id="KW-0325">Glycoprotein</keyword>
<evidence type="ECO:0000313" key="12">
    <source>
        <dbReference type="Proteomes" id="UP000813462"/>
    </source>
</evidence>
<feature type="domain" description="Wall-associated receptor kinase C-terminal" evidence="10">
    <location>
        <begin position="658"/>
        <end position="731"/>
    </location>
</feature>
<feature type="signal peptide" evidence="8">
    <location>
        <begin position="1"/>
        <end position="32"/>
    </location>
</feature>
<evidence type="ECO:0000256" key="2">
    <source>
        <dbReference type="ARBA" id="ARBA00012513"/>
    </source>
</evidence>
<evidence type="ECO:0000256" key="8">
    <source>
        <dbReference type="SAM" id="SignalP"/>
    </source>
</evidence>
<protein>
    <recommendedName>
        <fullName evidence="2">non-specific serine/threonine protein kinase</fullName>
        <ecNumber evidence="2">2.7.11.1</ecNumber>
    </recommendedName>
</protein>
<gene>
    <name evidence="11" type="ORF">FEM48_Zijuj04G0187100</name>
</gene>
<proteinExistence type="predicted"/>
<feature type="region of interest" description="Disordered" evidence="7">
    <location>
        <begin position="741"/>
        <end position="761"/>
    </location>
</feature>
<evidence type="ECO:0000256" key="6">
    <source>
        <dbReference type="ARBA" id="ARBA00048679"/>
    </source>
</evidence>
<comment type="subcellular location">
    <subcellularLocation>
        <location evidence="1">Membrane</location>
        <topology evidence="1">Single-pass membrane protein</topology>
    </subcellularLocation>
</comment>
<dbReference type="InterPro" id="IPR025287">
    <property type="entry name" value="WAK_GUB"/>
</dbReference>
<feature type="domain" description="Wall-associated receptor kinase C-terminal" evidence="10">
    <location>
        <begin position="172"/>
        <end position="241"/>
    </location>
</feature>
<feature type="chain" id="PRO_5037709146" description="non-specific serine/threonine protein kinase" evidence="8">
    <location>
        <begin position="33"/>
        <end position="761"/>
    </location>
</feature>
<evidence type="ECO:0000259" key="10">
    <source>
        <dbReference type="Pfam" id="PF14380"/>
    </source>
</evidence>
<dbReference type="AlphaFoldDB" id="A0A978VLJ2"/>
<organism evidence="11 12">
    <name type="scientific">Ziziphus jujuba var. spinosa</name>
    <dbReference type="NCBI Taxonomy" id="714518"/>
    <lineage>
        <taxon>Eukaryota</taxon>
        <taxon>Viridiplantae</taxon>
        <taxon>Streptophyta</taxon>
        <taxon>Embryophyta</taxon>
        <taxon>Tracheophyta</taxon>
        <taxon>Spermatophyta</taxon>
        <taxon>Magnoliopsida</taxon>
        <taxon>eudicotyledons</taxon>
        <taxon>Gunneridae</taxon>
        <taxon>Pentapetalae</taxon>
        <taxon>rosids</taxon>
        <taxon>fabids</taxon>
        <taxon>Rosales</taxon>
        <taxon>Rhamnaceae</taxon>
        <taxon>Paliureae</taxon>
        <taxon>Ziziphus</taxon>
    </lineage>
</organism>
<evidence type="ECO:0000259" key="9">
    <source>
        <dbReference type="Pfam" id="PF13947"/>
    </source>
</evidence>
<name>A0A978VLJ2_ZIZJJ</name>
<sequence length="761" mass="84360">MNSRSSSSMSLFRLLSFSWLLLVIIKFPPCWSFDLLKSCSNRFTCGNVTGVQFPFWGDDRLEGCGYPHLYLHCDKNKPTIEIRGVKYNVLVLDQKNQTLQISRDDFSNGLCSPTYPNTTFDSQQFEYGPEFGEITFHYDCPPGLNGVLGFFPCPGGSTHKDGFIGNGPQTMGCNSSLKVGIGRNYFIDTEDWWKMEQALIKEGFKVKYKVNTWLCDGCTKSGGVCGYDWASKQPTCYCADGSSGQRLCPPSSSPKSQTKGFFNGFSACSNRFICGNLTNVGYPFWGDGRPESCGYPHLHLNCERNIVTTIEIMNVKYQVLKLNLSTQILKIARADFLNGSCPSTESSQNPVFDSALFEYAQGYGNLTILYDCSSSGRFTFCPVKFHKRSGRFAAVSYRATNPLRNQNNQTGSSCSKIIVGVSQSYNSSEIKEALREGFEVKYEVDNEYCNGCTGSGGVCGYESMKPTCYCENQSYGNGTCITSVQPPAQAPAPAMNTLHHGPFEVKAGRCRNFDRFTGAPLLLGLNICKQFSCGNISGIDYPFWGGDRRKDCGLPHLHLLCDGNLTTIQIMGIKYKVLDINQKDQILKISRNNLVSNYCSPNHPNTTFDPNQFEYAPDSREITILYDCPDENDPTGIHEGFNCPPGSAYKGGFITIERQHMICNGSLKVGFLRSYLEDETESNSAVKIEKALREGFGVKYKMDNKSCLDCTKSRGACGYDLLSNQTTCYCDGYDLSPRESTCPFSSSASPSPTGQLQDTQD</sequence>
<feature type="domain" description="Wall-associated receptor kinase C-terminal" evidence="10">
    <location>
        <begin position="393"/>
        <end position="472"/>
    </location>
</feature>
<feature type="compositionally biased region" description="Low complexity" evidence="7">
    <location>
        <begin position="741"/>
        <end position="752"/>
    </location>
</feature>
<comment type="caution">
    <text evidence="11">The sequence shown here is derived from an EMBL/GenBank/DDBJ whole genome shotgun (WGS) entry which is preliminary data.</text>
</comment>
<dbReference type="GO" id="GO:0004674">
    <property type="term" value="F:protein serine/threonine kinase activity"/>
    <property type="evidence" value="ECO:0007669"/>
    <property type="project" value="UniProtKB-EC"/>
</dbReference>
<keyword evidence="3 8" id="KW-0732">Signal</keyword>
<dbReference type="InterPro" id="IPR032872">
    <property type="entry name" value="WAK_assoc_C"/>
</dbReference>
<feature type="domain" description="Wall-associated receptor kinase galacturonan-binding" evidence="9">
    <location>
        <begin position="39"/>
        <end position="103"/>
    </location>
</feature>
<dbReference type="GO" id="GO:0016020">
    <property type="term" value="C:membrane"/>
    <property type="evidence" value="ECO:0007669"/>
    <property type="project" value="UniProtKB-SubCell"/>
</dbReference>
<dbReference type="Pfam" id="PF14380">
    <property type="entry name" value="WAK_assoc"/>
    <property type="match status" value="3"/>
</dbReference>
<dbReference type="GO" id="GO:0030247">
    <property type="term" value="F:polysaccharide binding"/>
    <property type="evidence" value="ECO:0007669"/>
    <property type="project" value="InterPro"/>
</dbReference>
<dbReference type="Pfam" id="PF13947">
    <property type="entry name" value="GUB_WAK_bind"/>
    <property type="match status" value="3"/>
</dbReference>
<evidence type="ECO:0000313" key="11">
    <source>
        <dbReference type="EMBL" id="KAH7533961.1"/>
    </source>
</evidence>
<comment type="catalytic activity">
    <reaction evidence="6">
        <text>L-seryl-[protein] + ATP = O-phospho-L-seryl-[protein] + ADP + H(+)</text>
        <dbReference type="Rhea" id="RHEA:17989"/>
        <dbReference type="Rhea" id="RHEA-COMP:9863"/>
        <dbReference type="Rhea" id="RHEA-COMP:11604"/>
        <dbReference type="ChEBI" id="CHEBI:15378"/>
        <dbReference type="ChEBI" id="CHEBI:29999"/>
        <dbReference type="ChEBI" id="CHEBI:30616"/>
        <dbReference type="ChEBI" id="CHEBI:83421"/>
        <dbReference type="ChEBI" id="CHEBI:456216"/>
        <dbReference type="EC" id="2.7.11.1"/>
    </reaction>
</comment>
<evidence type="ECO:0000256" key="5">
    <source>
        <dbReference type="ARBA" id="ARBA00047899"/>
    </source>
</evidence>
<evidence type="ECO:0000256" key="1">
    <source>
        <dbReference type="ARBA" id="ARBA00004167"/>
    </source>
</evidence>
<dbReference type="EMBL" id="JAEACU010000004">
    <property type="protein sequence ID" value="KAH7533961.1"/>
    <property type="molecule type" value="Genomic_DNA"/>
</dbReference>
<dbReference type="PANTHER" id="PTHR33138">
    <property type="entry name" value="OS01G0690200 PROTEIN"/>
    <property type="match status" value="1"/>
</dbReference>
<dbReference type="PANTHER" id="PTHR33138:SF11">
    <property type="entry name" value="KINASE-LIKE PROTEIN"/>
    <property type="match status" value="1"/>
</dbReference>
<comment type="catalytic activity">
    <reaction evidence="5">
        <text>L-threonyl-[protein] + ATP = O-phospho-L-threonyl-[protein] + ADP + H(+)</text>
        <dbReference type="Rhea" id="RHEA:46608"/>
        <dbReference type="Rhea" id="RHEA-COMP:11060"/>
        <dbReference type="Rhea" id="RHEA-COMP:11605"/>
        <dbReference type="ChEBI" id="CHEBI:15378"/>
        <dbReference type="ChEBI" id="CHEBI:30013"/>
        <dbReference type="ChEBI" id="CHEBI:30616"/>
        <dbReference type="ChEBI" id="CHEBI:61977"/>
        <dbReference type="ChEBI" id="CHEBI:456216"/>
        <dbReference type="EC" id="2.7.11.1"/>
    </reaction>
</comment>
<evidence type="ECO:0000256" key="7">
    <source>
        <dbReference type="SAM" id="MobiDB-lite"/>
    </source>
</evidence>
<accession>A0A978VLJ2</accession>
<feature type="domain" description="Wall-associated receptor kinase galacturonan-binding" evidence="9">
    <location>
        <begin position="528"/>
        <end position="591"/>
    </location>
</feature>
<feature type="domain" description="Wall-associated receptor kinase galacturonan-binding" evidence="9">
    <location>
        <begin position="268"/>
        <end position="333"/>
    </location>
</feature>
<reference evidence="11" key="1">
    <citation type="journal article" date="2021" name="Front. Plant Sci.">
        <title>Chromosome-Scale Genome Assembly for Chinese Sour Jujube and Insights Into Its Genome Evolution and Domestication Signature.</title>
        <authorList>
            <person name="Shen L.-Y."/>
            <person name="Luo H."/>
            <person name="Wang X.-L."/>
            <person name="Wang X.-M."/>
            <person name="Qiu X.-J."/>
            <person name="Liu H."/>
            <person name="Zhou S.-S."/>
            <person name="Jia K.-H."/>
            <person name="Nie S."/>
            <person name="Bao Y.-T."/>
            <person name="Zhang R.-G."/>
            <person name="Yun Q.-Z."/>
            <person name="Chai Y.-H."/>
            <person name="Lu J.-Y."/>
            <person name="Li Y."/>
            <person name="Zhao S.-W."/>
            <person name="Mao J.-F."/>
            <person name="Jia S.-G."/>
            <person name="Mao Y.-M."/>
        </authorList>
    </citation>
    <scope>NUCLEOTIDE SEQUENCE</scope>
    <source>
        <strain evidence="11">AT0</strain>
        <tissue evidence="11">Leaf</tissue>
    </source>
</reference>
<evidence type="ECO:0000256" key="3">
    <source>
        <dbReference type="ARBA" id="ARBA00022729"/>
    </source>
</evidence>
<dbReference type="Proteomes" id="UP000813462">
    <property type="component" value="Unassembled WGS sequence"/>
</dbReference>
<evidence type="ECO:0000256" key="4">
    <source>
        <dbReference type="ARBA" id="ARBA00023180"/>
    </source>
</evidence>